<dbReference type="InterPro" id="IPR036388">
    <property type="entry name" value="WH-like_DNA-bd_sf"/>
</dbReference>
<organism evidence="4">
    <name type="scientific">Paenibacillus sp. AN1007</name>
    <dbReference type="NCBI Taxonomy" id="3151385"/>
    <lineage>
        <taxon>Bacteria</taxon>
        <taxon>Bacillati</taxon>
        <taxon>Bacillota</taxon>
        <taxon>Bacilli</taxon>
        <taxon>Bacillales</taxon>
        <taxon>Paenibacillaceae</taxon>
        <taxon>Paenibacillus</taxon>
    </lineage>
</organism>
<dbReference type="PANTHER" id="PTHR33164:SF104">
    <property type="entry name" value="TRANSCRIPTIONAL REGULATORY PROTEIN"/>
    <property type="match status" value="1"/>
</dbReference>
<accession>A0AAU8NDT5</accession>
<proteinExistence type="predicted"/>
<evidence type="ECO:0000259" key="3">
    <source>
        <dbReference type="PROSITE" id="PS50995"/>
    </source>
</evidence>
<dbReference type="GO" id="GO:0003677">
    <property type="term" value="F:DNA binding"/>
    <property type="evidence" value="ECO:0007669"/>
    <property type="project" value="UniProtKB-KW"/>
</dbReference>
<dbReference type="EMBL" id="CP159992">
    <property type="protein sequence ID" value="XCP94926.1"/>
    <property type="molecule type" value="Genomic_DNA"/>
</dbReference>
<keyword evidence="1" id="KW-0238">DNA-binding</keyword>
<evidence type="ECO:0000256" key="2">
    <source>
        <dbReference type="SAM" id="MobiDB-lite"/>
    </source>
</evidence>
<dbReference type="PANTHER" id="PTHR33164">
    <property type="entry name" value="TRANSCRIPTIONAL REGULATOR, MARR FAMILY"/>
    <property type="match status" value="1"/>
</dbReference>
<evidence type="ECO:0000256" key="1">
    <source>
        <dbReference type="ARBA" id="ARBA00023125"/>
    </source>
</evidence>
<dbReference type="InterPro" id="IPR036390">
    <property type="entry name" value="WH_DNA-bd_sf"/>
</dbReference>
<dbReference type="PRINTS" id="PR00598">
    <property type="entry name" value="HTHMARR"/>
</dbReference>
<reference evidence="4" key="1">
    <citation type="submission" date="2024-05" db="EMBL/GenBank/DDBJ databases">
        <title>Draft genome assemblies of 36 bacteria isolated from hibernating arctic ground squirrels.</title>
        <authorList>
            <person name="McKee H."/>
            <person name="Mullen L."/>
            <person name="Drown D.M."/>
            <person name="Duddleston K.N."/>
        </authorList>
    </citation>
    <scope>NUCLEOTIDE SEQUENCE</scope>
    <source>
        <strain evidence="4">AN1007</strain>
    </source>
</reference>
<dbReference type="Gene3D" id="1.10.10.10">
    <property type="entry name" value="Winged helix-like DNA-binding domain superfamily/Winged helix DNA-binding domain"/>
    <property type="match status" value="1"/>
</dbReference>
<dbReference type="PROSITE" id="PS50995">
    <property type="entry name" value="HTH_MARR_2"/>
    <property type="match status" value="1"/>
</dbReference>
<dbReference type="InterPro" id="IPR000835">
    <property type="entry name" value="HTH_MarR-typ"/>
</dbReference>
<feature type="region of interest" description="Disordered" evidence="2">
    <location>
        <begin position="168"/>
        <end position="213"/>
    </location>
</feature>
<protein>
    <submittedName>
        <fullName evidence="4">MarR family transcriptional regulator</fullName>
    </submittedName>
</protein>
<gene>
    <name evidence="4" type="ORF">ABXS70_28190</name>
</gene>
<dbReference type="SUPFAM" id="SSF46785">
    <property type="entry name" value="Winged helix' DNA-binding domain"/>
    <property type="match status" value="1"/>
</dbReference>
<sequence>MTGIDPVAQKLLYSIMQFNKGKWRQHKPSGRNHNEIMVLACLLHGSHPGERMDWRDNPPDFESHLNQEHPGLKVSEISALMRVKSPTITPVIRGLEDEGLVERTMDPEDRRAVRITITDAGRAIIRAAHEERMTTFNRLVEHLGEEDSLQLAALLSKVYTFFDTQLSGQNEASEDPNATAGQDHQPDAQENQANTQDNEIPEQGAAKQGDDTP</sequence>
<dbReference type="RefSeq" id="WP_342553229.1">
    <property type="nucleotide sequence ID" value="NZ_CP159992.1"/>
</dbReference>
<dbReference type="GO" id="GO:0006950">
    <property type="term" value="P:response to stress"/>
    <property type="evidence" value="ECO:0007669"/>
    <property type="project" value="TreeGrafter"/>
</dbReference>
<dbReference type="GO" id="GO:0003700">
    <property type="term" value="F:DNA-binding transcription factor activity"/>
    <property type="evidence" value="ECO:0007669"/>
    <property type="project" value="InterPro"/>
</dbReference>
<dbReference type="InterPro" id="IPR039422">
    <property type="entry name" value="MarR/SlyA-like"/>
</dbReference>
<feature type="domain" description="HTH marR-type" evidence="3">
    <location>
        <begin position="8"/>
        <end position="160"/>
    </location>
</feature>
<evidence type="ECO:0000313" key="4">
    <source>
        <dbReference type="EMBL" id="XCP94926.1"/>
    </source>
</evidence>
<feature type="compositionally biased region" description="Polar residues" evidence="2">
    <location>
        <begin position="188"/>
        <end position="198"/>
    </location>
</feature>
<name>A0AAU8NDT5_9BACL</name>
<dbReference type="AlphaFoldDB" id="A0AAU8NDT5"/>
<dbReference type="SMART" id="SM00347">
    <property type="entry name" value="HTH_MARR"/>
    <property type="match status" value="1"/>
</dbReference>
<dbReference type="Pfam" id="PF01047">
    <property type="entry name" value="MarR"/>
    <property type="match status" value="1"/>
</dbReference>